<evidence type="ECO:0000313" key="3">
    <source>
        <dbReference type="EMBL" id="TCP17062.1"/>
    </source>
</evidence>
<proteinExistence type="predicted"/>
<feature type="domain" description="Chalcone isomerase" evidence="2">
    <location>
        <begin position="37"/>
        <end position="194"/>
    </location>
</feature>
<feature type="signal peptide" evidence="1">
    <location>
        <begin position="1"/>
        <end position="44"/>
    </location>
</feature>
<reference evidence="3 4" key="1">
    <citation type="submission" date="2019-03" db="EMBL/GenBank/DDBJ databases">
        <title>Genomic Encyclopedia of Type Strains, Phase IV (KMG-IV): sequencing the most valuable type-strain genomes for metagenomic binning, comparative biology and taxonomic classification.</title>
        <authorList>
            <person name="Goeker M."/>
        </authorList>
    </citation>
    <scope>NUCLEOTIDE SEQUENCE [LARGE SCALE GENOMIC DNA]</scope>
    <source>
        <strain evidence="3 4">DSM 1837</strain>
    </source>
</reference>
<sequence>MNIKMIAGCALLAGVTTTFYLYSGAAVASAAAMPATTSAGTATAADTQAPMAGLQGRGQGVLRFWGLAIYEARLWVSPGFAAQDYAALPLALELTYQRAFTAQAIAQRSIEEMRRVGNFSPEQGARWQQALQATLPDVQPGDRLMGLYRPGAGAVFQMQGRTVGEVADAEFARLFFGIWLSPRTSEPQLRQALLALPAP</sequence>
<comment type="caution">
    <text evidence="3">The sequence shown here is derived from an EMBL/GenBank/DDBJ whole genome shotgun (WGS) entry which is preliminary data.</text>
</comment>
<accession>A0A4R2N7Z3</accession>
<evidence type="ECO:0000259" key="2">
    <source>
        <dbReference type="Pfam" id="PF16036"/>
    </source>
</evidence>
<dbReference type="InterPro" id="IPR016087">
    <property type="entry name" value="Chalcone_isomerase"/>
</dbReference>
<keyword evidence="1" id="KW-0732">Signal</keyword>
<name>A0A4R2N7Z3_9BURK</name>
<organism evidence="3 4">
    <name type="scientific">Simplicispira metamorpha</name>
    <dbReference type="NCBI Taxonomy" id="80881"/>
    <lineage>
        <taxon>Bacteria</taxon>
        <taxon>Pseudomonadati</taxon>
        <taxon>Pseudomonadota</taxon>
        <taxon>Betaproteobacteria</taxon>
        <taxon>Burkholderiales</taxon>
        <taxon>Comamonadaceae</taxon>
        <taxon>Simplicispira</taxon>
    </lineage>
</organism>
<dbReference type="Proteomes" id="UP000295182">
    <property type="component" value="Unassembled WGS sequence"/>
</dbReference>
<evidence type="ECO:0000256" key="1">
    <source>
        <dbReference type="SAM" id="SignalP"/>
    </source>
</evidence>
<feature type="chain" id="PRO_5020233029" evidence="1">
    <location>
        <begin position="45"/>
        <end position="199"/>
    </location>
</feature>
<keyword evidence="4" id="KW-1185">Reference proteome</keyword>
<evidence type="ECO:0000313" key="4">
    <source>
        <dbReference type="Proteomes" id="UP000295182"/>
    </source>
</evidence>
<dbReference type="AlphaFoldDB" id="A0A4R2N7Z3"/>
<dbReference type="GO" id="GO:0016853">
    <property type="term" value="F:isomerase activity"/>
    <property type="evidence" value="ECO:0007669"/>
    <property type="project" value="UniProtKB-KW"/>
</dbReference>
<protein>
    <submittedName>
        <fullName evidence="3">Chalcone isomerase-like protein</fullName>
    </submittedName>
</protein>
<dbReference type="Pfam" id="PF16036">
    <property type="entry name" value="Chalcone_3"/>
    <property type="match status" value="1"/>
</dbReference>
<keyword evidence="3" id="KW-0413">Isomerase</keyword>
<gene>
    <name evidence="3" type="ORF">EV674_11417</name>
</gene>
<dbReference type="EMBL" id="SLXH01000014">
    <property type="protein sequence ID" value="TCP17062.1"/>
    <property type="molecule type" value="Genomic_DNA"/>
</dbReference>